<accession>A0A9X3TVD1</accession>
<dbReference type="InterPro" id="IPR013078">
    <property type="entry name" value="His_Pase_superF_clade-1"/>
</dbReference>
<dbReference type="SUPFAM" id="SSF53254">
    <property type="entry name" value="Phosphoglycerate mutase-like"/>
    <property type="match status" value="1"/>
</dbReference>
<protein>
    <submittedName>
        <fullName evidence="2">Histidine phosphatase family protein</fullName>
    </submittedName>
</protein>
<dbReference type="InterPro" id="IPR029033">
    <property type="entry name" value="His_PPase_superfam"/>
</dbReference>
<evidence type="ECO:0000313" key="3">
    <source>
        <dbReference type="Proteomes" id="UP001141619"/>
    </source>
</evidence>
<dbReference type="Pfam" id="PF00300">
    <property type="entry name" value="His_Phos_1"/>
    <property type="match status" value="1"/>
</dbReference>
<dbReference type="CDD" id="cd07067">
    <property type="entry name" value="HP_PGM_like"/>
    <property type="match status" value="1"/>
</dbReference>
<dbReference type="PANTHER" id="PTHR47623:SF1">
    <property type="entry name" value="OS09G0287300 PROTEIN"/>
    <property type="match status" value="1"/>
</dbReference>
<dbReference type="PANTHER" id="PTHR47623">
    <property type="entry name" value="OS09G0287300 PROTEIN"/>
    <property type="match status" value="1"/>
</dbReference>
<dbReference type="AlphaFoldDB" id="A0A9X3TVD1"/>
<dbReference type="EMBL" id="JANWOI010000001">
    <property type="protein sequence ID" value="MDA5192402.1"/>
    <property type="molecule type" value="Genomic_DNA"/>
</dbReference>
<reference evidence="2" key="1">
    <citation type="submission" date="2022-08" db="EMBL/GenBank/DDBJ databases">
        <authorList>
            <person name="Vandamme P."/>
            <person name="Hettiarachchi A."/>
            <person name="Peeters C."/>
            <person name="Cnockaert M."/>
            <person name="Carlier A."/>
        </authorList>
    </citation>
    <scope>NUCLEOTIDE SEQUENCE</scope>
    <source>
        <strain evidence="2">LMG 31809</strain>
    </source>
</reference>
<organism evidence="2 3">
    <name type="scientific">Govanella unica</name>
    <dbReference type="NCBI Taxonomy" id="2975056"/>
    <lineage>
        <taxon>Bacteria</taxon>
        <taxon>Pseudomonadati</taxon>
        <taxon>Pseudomonadota</taxon>
        <taxon>Alphaproteobacteria</taxon>
        <taxon>Emcibacterales</taxon>
        <taxon>Govanellaceae</taxon>
        <taxon>Govanella</taxon>
    </lineage>
</organism>
<name>A0A9X3TVD1_9PROT</name>
<reference evidence="2" key="2">
    <citation type="journal article" date="2023" name="Syst. Appl. Microbiol.">
        <title>Govania unica gen. nov., sp. nov., a rare biosphere bacterium that represents a novel family in the class Alphaproteobacteria.</title>
        <authorList>
            <person name="Vandamme P."/>
            <person name="Peeters C."/>
            <person name="Hettiarachchi A."/>
            <person name="Cnockaert M."/>
            <person name="Carlier A."/>
        </authorList>
    </citation>
    <scope>NUCLEOTIDE SEQUENCE</scope>
    <source>
        <strain evidence="2">LMG 31809</strain>
    </source>
</reference>
<proteinExistence type="predicted"/>
<dbReference type="Proteomes" id="UP001141619">
    <property type="component" value="Unassembled WGS sequence"/>
</dbReference>
<sequence>MKTLMLLRHAKSDWSAAGIADHDRPLNARGDAAAIRMGQYLARENLWPDLVLCSTALRTRETLAHLLDACDRPPSVRYEKALYLASPRAMLKFVQDASNDLKSLMLIGHNPGTHSLANMLAAAESKSARAELAEKFPTGALALLQFKGQWADVIPGSGQLMRFIKPRSLGDV</sequence>
<dbReference type="RefSeq" id="WP_274942110.1">
    <property type="nucleotide sequence ID" value="NZ_JANWOI010000001.1"/>
</dbReference>
<comment type="caution">
    <text evidence="2">The sequence shown here is derived from an EMBL/GenBank/DDBJ whole genome shotgun (WGS) entry which is preliminary data.</text>
</comment>
<feature type="binding site" evidence="1">
    <location>
        <position position="58"/>
    </location>
    <ligand>
        <name>substrate</name>
    </ligand>
</feature>
<keyword evidence="3" id="KW-1185">Reference proteome</keyword>
<dbReference type="SMART" id="SM00855">
    <property type="entry name" value="PGAM"/>
    <property type="match status" value="1"/>
</dbReference>
<evidence type="ECO:0000256" key="1">
    <source>
        <dbReference type="PIRSR" id="PIRSR613078-2"/>
    </source>
</evidence>
<dbReference type="Gene3D" id="3.40.50.1240">
    <property type="entry name" value="Phosphoglycerate mutase-like"/>
    <property type="match status" value="1"/>
</dbReference>
<evidence type="ECO:0000313" key="2">
    <source>
        <dbReference type="EMBL" id="MDA5192402.1"/>
    </source>
</evidence>
<gene>
    <name evidence="2" type="ORF">NYP16_00315</name>
</gene>